<comment type="caution">
    <text evidence="7">The sequence shown here is derived from an EMBL/GenBank/DDBJ whole genome shotgun (WGS) entry which is preliminary data.</text>
</comment>
<feature type="transmembrane region" description="Helical" evidence="6">
    <location>
        <begin position="119"/>
        <end position="140"/>
    </location>
</feature>
<dbReference type="Gene3D" id="1.20.1070.10">
    <property type="entry name" value="Rhodopsin 7-helix transmembrane proteins"/>
    <property type="match status" value="1"/>
</dbReference>
<dbReference type="AlphaFoldDB" id="A0A9N8DQB0"/>
<name>A0A9N8DQB0_9STRA</name>
<feature type="transmembrane region" description="Helical" evidence="6">
    <location>
        <begin position="80"/>
        <end position="107"/>
    </location>
</feature>
<evidence type="ECO:0000256" key="2">
    <source>
        <dbReference type="ARBA" id="ARBA00022692"/>
    </source>
</evidence>
<sequence length="461" mass="51054">MAMVPRCTAALSLPSSLFIIYEVFNDHRRGKGTPIQRALVGMSIFDCLSSFGYLMSSWFVPKGFIWGSAGNMTTCNLQGFLVLSACGPPMFNSCIAVYCTLIIVYRWTDAKIARFEKYIYPLIFVWAFGINFVMMFFHIYQPVGSICWPAEVWGCYGGIDVETGEPCSDPHNKPKAWVYAVVVFYVPIYLSFLIILFCLIMIFVEVRRTHLRLLRYAFGQASSNTNISSSVRSSVRASVSNLRGSVGGNRSSATNHVQGRSRNDLARIANKAILYSVIFVITFLPSTVWSVYGYTGVSPFGVVVAALFCEPLQGFFNLLTFARDRPATRQKLISFLTCGLGCSCLGNGRADRSTTSHRDGQNVDDSGQEAKRDTGTSSMEASNQDMLFDEVVRNNTESNARQSENVVDEEANQTENDEDANKPEESYQAQGEEDHNPGIVSAAVDDDTGRRTSSDLEFAEG</sequence>
<evidence type="ECO:0000313" key="8">
    <source>
        <dbReference type="Proteomes" id="UP001153069"/>
    </source>
</evidence>
<dbReference type="GO" id="GO:0007189">
    <property type="term" value="P:adenylate cyclase-activating G protein-coupled receptor signaling pathway"/>
    <property type="evidence" value="ECO:0007669"/>
    <property type="project" value="TreeGrafter"/>
</dbReference>
<evidence type="ECO:0008006" key="9">
    <source>
        <dbReference type="Google" id="ProtNLM"/>
    </source>
</evidence>
<dbReference type="PANTHER" id="PTHR23112">
    <property type="entry name" value="G PROTEIN-COUPLED RECEPTOR 157-RELATED"/>
    <property type="match status" value="1"/>
</dbReference>
<evidence type="ECO:0000313" key="7">
    <source>
        <dbReference type="EMBL" id="CAB9506340.1"/>
    </source>
</evidence>
<organism evidence="7 8">
    <name type="scientific">Seminavis robusta</name>
    <dbReference type="NCBI Taxonomy" id="568900"/>
    <lineage>
        <taxon>Eukaryota</taxon>
        <taxon>Sar</taxon>
        <taxon>Stramenopiles</taxon>
        <taxon>Ochrophyta</taxon>
        <taxon>Bacillariophyta</taxon>
        <taxon>Bacillariophyceae</taxon>
        <taxon>Bacillariophycidae</taxon>
        <taxon>Naviculales</taxon>
        <taxon>Naviculaceae</taxon>
        <taxon>Seminavis</taxon>
    </lineage>
</organism>
<feature type="region of interest" description="Disordered" evidence="5">
    <location>
        <begin position="397"/>
        <end position="461"/>
    </location>
</feature>
<feature type="compositionally biased region" description="Polar residues" evidence="5">
    <location>
        <begin position="375"/>
        <end position="385"/>
    </location>
</feature>
<evidence type="ECO:0000256" key="3">
    <source>
        <dbReference type="ARBA" id="ARBA00022989"/>
    </source>
</evidence>
<accession>A0A9N8DQB0</accession>
<comment type="subcellular location">
    <subcellularLocation>
        <location evidence="1">Membrane</location>
        <topology evidence="1">Multi-pass membrane protein</topology>
    </subcellularLocation>
</comment>
<keyword evidence="3 6" id="KW-1133">Transmembrane helix</keyword>
<evidence type="ECO:0000256" key="5">
    <source>
        <dbReference type="SAM" id="MobiDB-lite"/>
    </source>
</evidence>
<reference evidence="7" key="1">
    <citation type="submission" date="2020-06" db="EMBL/GenBank/DDBJ databases">
        <authorList>
            <consortium name="Plant Systems Biology data submission"/>
        </authorList>
    </citation>
    <scope>NUCLEOTIDE SEQUENCE</scope>
    <source>
        <strain evidence="7">D6</strain>
    </source>
</reference>
<feature type="transmembrane region" description="Helical" evidence="6">
    <location>
        <begin position="176"/>
        <end position="204"/>
    </location>
</feature>
<feature type="compositionally biased region" description="Acidic residues" evidence="5">
    <location>
        <begin position="406"/>
        <end position="418"/>
    </location>
</feature>
<feature type="transmembrane region" description="Helical" evidence="6">
    <location>
        <begin position="38"/>
        <end position="60"/>
    </location>
</feature>
<dbReference type="Proteomes" id="UP001153069">
    <property type="component" value="Unassembled WGS sequence"/>
</dbReference>
<feature type="region of interest" description="Disordered" evidence="5">
    <location>
        <begin position="350"/>
        <end position="385"/>
    </location>
</feature>
<dbReference type="SUPFAM" id="SSF81321">
    <property type="entry name" value="Family A G protein-coupled receptor-like"/>
    <property type="match status" value="1"/>
</dbReference>
<keyword evidence="8" id="KW-1185">Reference proteome</keyword>
<evidence type="ECO:0000256" key="1">
    <source>
        <dbReference type="ARBA" id="ARBA00004141"/>
    </source>
</evidence>
<evidence type="ECO:0000256" key="4">
    <source>
        <dbReference type="ARBA" id="ARBA00023136"/>
    </source>
</evidence>
<evidence type="ECO:0000256" key="6">
    <source>
        <dbReference type="SAM" id="Phobius"/>
    </source>
</evidence>
<dbReference type="PANTHER" id="PTHR23112:SF0">
    <property type="entry name" value="TRANSMEMBRANE PROTEIN 116"/>
    <property type="match status" value="1"/>
</dbReference>
<feature type="transmembrane region" description="Helical" evidence="6">
    <location>
        <begin position="272"/>
        <end position="294"/>
    </location>
</feature>
<protein>
    <recommendedName>
        <fullName evidence="9">G-protein coupled receptors family 2 profile 2 domain-containing protein</fullName>
    </recommendedName>
</protein>
<feature type="compositionally biased region" description="Basic and acidic residues" evidence="5">
    <location>
        <begin position="350"/>
        <end position="361"/>
    </location>
</feature>
<feature type="transmembrane region" description="Helical" evidence="6">
    <location>
        <begin position="300"/>
        <end position="322"/>
    </location>
</feature>
<dbReference type="GO" id="GO:0005886">
    <property type="term" value="C:plasma membrane"/>
    <property type="evidence" value="ECO:0007669"/>
    <property type="project" value="TreeGrafter"/>
</dbReference>
<keyword evidence="4 6" id="KW-0472">Membrane</keyword>
<keyword evidence="2 6" id="KW-0812">Transmembrane</keyword>
<gene>
    <name evidence="7" type="ORF">SEMRO_263_G102350.1</name>
</gene>
<dbReference type="GO" id="GO:0004930">
    <property type="term" value="F:G protein-coupled receptor activity"/>
    <property type="evidence" value="ECO:0007669"/>
    <property type="project" value="TreeGrafter"/>
</dbReference>
<dbReference type="EMBL" id="CAICTM010000262">
    <property type="protein sequence ID" value="CAB9506340.1"/>
    <property type="molecule type" value="Genomic_DNA"/>
</dbReference>
<proteinExistence type="predicted"/>